<organism evidence="3 4">
    <name type="scientific">Sphingomonas tabacisoli</name>
    <dbReference type="NCBI Taxonomy" id="2249466"/>
    <lineage>
        <taxon>Bacteria</taxon>
        <taxon>Pseudomonadati</taxon>
        <taxon>Pseudomonadota</taxon>
        <taxon>Alphaproteobacteria</taxon>
        <taxon>Sphingomonadales</taxon>
        <taxon>Sphingomonadaceae</taxon>
        <taxon>Sphingomonas</taxon>
    </lineage>
</organism>
<name>A0ABW4I083_9SPHN</name>
<evidence type="ECO:0000313" key="3">
    <source>
        <dbReference type="EMBL" id="MFD1611336.1"/>
    </source>
</evidence>
<evidence type="ECO:0000313" key="4">
    <source>
        <dbReference type="Proteomes" id="UP001597115"/>
    </source>
</evidence>
<protein>
    <submittedName>
        <fullName evidence="3">Uncharacterized protein</fullName>
    </submittedName>
</protein>
<comment type="caution">
    <text evidence="3">The sequence shown here is derived from an EMBL/GenBank/DDBJ whole genome shotgun (WGS) entry which is preliminary data.</text>
</comment>
<feature type="signal peptide" evidence="2">
    <location>
        <begin position="1"/>
        <end position="17"/>
    </location>
</feature>
<dbReference type="Proteomes" id="UP001597115">
    <property type="component" value="Unassembled WGS sequence"/>
</dbReference>
<evidence type="ECO:0000256" key="2">
    <source>
        <dbReference type="SAM" id="SignalP"/>
    </source>
</evidence>
<proteinExistence type="predicted"/>
<keyword evidence="2" id="KW-0732">Signal</keyword>
<dbReference type="EMBL" id="JBHUDY010000001">
    <property type="protein sequence ID" value="MFD1611336.1"/>
    <property type="molecule type" value="Genomic_DNA"/>
</dbReference>
<gene>
    <name evidence="3" type="ORF">ACFSCW_05920</name>
</gene>
<feature type="compositionally biased region" description="Basic and acidic residues" evidence="1">
    <location>
        <begin position="72"/>
        <end position="83"/>
    </location>
</feature>
<feature type="region of interest" description="Disordered" evidence="1">
    <location>
        <begin position="64"/>
        <end position="83"/>
    </location>
</feature>
<evidence type="ECO:0000256" key="1">
    <source>
        <dbReference type="SAM" id="MobiDB-lite"/>
    </source>
</evidence>
<dbReference type="RefSeq" id="WP_380887857.1">
    <property type="nucleotide sequence ID" value="NZ_JBHUDY010000001.1"/>
</dbReference>
<reference evidence="4" key="1">
    <citation type="journal article" date="2019" name="Int. J. Syst. Evol. Microbiol.">
        <title>The Global Catalogue of Microorganisms (GCM) 10K type strain sequencing project: providing services to taxonomists for standard genome sequencing and annotation.</title>
        <authorList>
            <consortium name="The Broad Institute Genomics Platform"/>
            <consortium name="The Broad Institute Genome Sequencing Center for Infectious Disease"/>
            <person name="Wu L."/>
            <person name="Ma J."/>
        </authorList>
    </citation>
    <scope>NUCLEOTIDE SEQUENCE [LARGE SCALE GENOMIC DNA]</scope>
    <source>
        <strain evidence="4">CGMCC 1.16275</strain>
    </source>
</reference>
<accession>A0ABW4I083</accession>
<feature type="chain" id="PRO_5047383725" evidence="2">
    <location>
        <begin position="18"/>
        <end position="83"/>
    </location>
</feature>
<sequence length="83" mass="8898">MRTFLLIALLAGAPALADTPSTTTSQPGADKDKMICRRETPVGSLIASRKICLTKAQWDARAVDSQDAAQRMVDENRARPGGN</sequence>
<keyword evidence="4" id="KW-1185">Reference proteome</keyword>